<feature type="compositionally biased region" description="Pro residues" evidence="11">
    <location>
        <begin position="266"/>
        <end position="278"/>
    </location>
</feature>
<feature type="compositionally biased region" description="Gly residues" evidence="11">
    <location>
        <begin position="172"/>
        <end position="181"/>
    </location>
</feature>
<reference evidence="13" key="1">
    <citation type="submission" date="2025-08" db="UniProtKB">
        <authorList>
            <consortium name="Ensembl"/>
        </authorList>
    </citation>
    <scope>IDENTIFICATION</scope>
</reference>
<keyword evidence="4 10" id="KW-0339">Growth factor</keyword>
<evidence type="ECO:0000256" key="2">
    <source>
        <dbReference type="ARBA" id="ARBA00006686"/>
    </source>
</evidence>
<feature type="region of interest" description="Disordered" evidence="11">
    <location>
        <begin position="51"/>
        <end position="77"/>
    </location>
</feature>
<feature type="compositionally biased region" description="Low complexity" evidence="11">
    <location>
        <begin position="141"/>
        <end position="150"/>
    </location>
</feature>
<dbReference type="Ensembl" id="ENSSSCT00045050497.1">
    <property type="protein sequence ID" value="ENSSSCP00045035162.1"/>
    <property type="gene ID" value="ENSSSCG00045029567.1"/>
</dbReference>
<evidence type="ECO:0000256" key="9">
    <source>
        <dbReference type="ARBA" id="ARBA00079106"/>
    </source>
</evidence>
<feature type="compositionally biased region" description="Low complexity" evidence="11">
    <location>
        <begin position="483"/>
        <end position="510"/>
    </location>
</feature>
<dbReference type="GO" id="GO:0051781">
    <property type="term" value="P:positive regulation of cell division"/>
    <property type="evidence" value="ECO:0007669"/>
    <property type="project" value="UniProtKB-KW"/>
</dbReference>
<feature type="compositionally biased region" description="Low complexity" evidence="11">
    <location>
        <begin position="229"/>
        <end position="242"/>
    </location>
</feature>
<feature type="region of interest" description="Disordered" evidence="11">
    <location>
        <begin position="431"/>
        <end position="516"/>
    </location>
</feature>
<dbReference type="Gene3D" id="2.10.90.10">
    <property type="entry name" value="Cystine-knot cytokines"/>
    <property type="match status" value="1"/>
</dbReference>
<dbReference type="SUPFAM" id="SSF57501">
    <property type="entry name" value="Cystine-knot cytokines"/>
    <property type="match status" value="1"/>
</dbReference>
<feature type="compositionally biased region" description="Low complexity" evidence="11">
    <location>
        <begin position="281"/>
        <end position="295"/>
    </location>
</feature>
<comment type="similarity">
    <text evidence="2 10">Belongs to the PDGF/VEGF growth factor family.</text>
</comment>
<dbReference type="GO" id="GO:0005576">
    <property type="term" value="C:extracellular region"/>
    <property type="evidence" value="ECO:0007669"/>
    <property type="project" value="UniProtKB-SubCell"/>
</dbReference>
<evidence type="ECO:0000256" key="11">
    <source>
        <dbReference type="SAM" id="MobiDB-lite"/>
    </source>
</evidence>
<evidence type="ECO:0000256" key="6">
    <source>
        <dbReference type="ARBA" id="ARBA00023246"/>
    </source>
</evidence>
<dbReference type="FunFam" id="2.10.90.10:FF:000030">
    <property type="entry name" value="Vascular endothelial growth factor B"/>
    <property type="match status" value="1"/>
</dbReference>
<comment type="subcellular location">
    <subcellularLocation>
        <location evidence="1">Secreted</location>
    </subcellularLocation>
</comment>
<organism evidence="13 14">
    <name type="scientific">Sus scrofa</name>
    <name type="common">Pig</name>
    <dbReference type="NCBI Taxonomy" id="9823"/>
    <lineage>
        <taxon>Eukaryota</taxon>
        <taxon>Metazoa</taxon>
        <taxon>Chordata</taxon>
        <taxon>Craniata</taxon>
        <taxon>Vertebrata</taxon>
        <taxon>Euteleostomi</taxon>
        <taxon>Mammalia</taxon>
        <taxon>Eutheria</taxon>
        <taxon>Laurasiatheria</taxon>
        <taxon>Artiodactyla</taxon>
        <taxon>Suina</taxon>
        <taxon>Suidae</taxon>
        <taxon>Sus</taxon>
    </lineage>
</organism>
<feature type="region of interest" description="Disordered" evidence="11">
    <location>
        <begin position="138"/>
        <end position="303"/>
    </location>
</feature>
<dbReference type="CDD" id="cd00135">
    <property type="entry name" value="PDGF"/>
    <property type="match status" value="1"/>
</dbReference>
<dbReference type="PROSITE" id="PS00249">
    <property type="entry name" value="PDGF_1"/>
    <property type="match status" value="1"/>
</dbReference>
<feature type="compositionally biased region" description="Pro residues" evidence="11">
    <location>
        <begin position="212"/>
        <end position="228"/>
    </location>
</feature>
<dbReference type="AlphaFoldDB" id="A0A8D1IH95"/>
<dbReference type="Pfam" id="PF00341">
    <property type="entry name" value="PDGF"/>
    <property type="match status" value="1"/>
</dbReference>
<dbReference type="PANTHER" id="PTHR12025">
    <property type="entry name" value="VASCULAR ENDOTHELIAL GROWTH FACTOR"/>
    <property type="match status" value="1"/>
</dbReference>
<dbReference type="InterPro" id="IPR029034">
    <property type="entry name" value="Cystine-knot_cytokine"/>
</dbReference>
<evidence type="ECO:0000256" key="7">
    <source>
        <dbReference type="ARBA" id="ARBA00064147"/>
    </source>
</evidence>
<name>A0A8D1IH95_PIG</name>
<evidence type="ECO:0000256" key="1">
    <source>
        <dbReference type="ARBA" id="ARBA00004613"/>
    </source>
</evidence>
<feature type="compositionally biased region" description="Pro residues" evidence="11">
    <location>
        <begin position="187"/>
        <end position="197"/>
    </location>
</feature>
<keyword evidence="6" id="KW-0497">Mitogen</keyword>
<dbReference type="GO" id="GO:0008083">
    <property type="term" value="F:growth factor activity"/>
    <property type="evidence" value="ECO:0007669"/>
    <property type="project" value="UniProtKB-KW"/>
</dbReference>
<keyword evidence="5" id="KW-1015">Disulfide bond</keyword>
<proteinExistence type="inferred from homology"/>
<keyword evidence="3" id="KW-0964">Secreted</keyword>
<sequence>MLPSGSWNRCTVASWMKRIGSSQPSTMTLGPGPGLSQLFSALPSLSWHHPPGSLSRPQVLSPAGPKEPGSSRSNSRGSCCSQHLALLKAQGSCPPAPEQLTWMGPGVCSLCASLLVRPTPRNAGNKVVLRALVWFPPSGLAPPARAPPSGIRRRPPGSPAPWAVRPLSPAAAGGGVCAGGGPRRRPPPPPRPAPAPRPGGERVSGSHEPPARHPGPGPPPPPPSPPPAAAAAATGRPPARLLRPPPPPLRCAALPAPRAREGAAEEPPPAPGPRPPRPSPRHGALAAAAPRATGLGRCGRPRHAAPAATMSPLLRRLLLAALLQLAPAQAPVSQPDASGHQKKVVSWIDVYARATCQPREVVVPLTMELMGTVAKQLVPSCVTVQRCGGCCPDDGLECVPTGQHQVRMQILMIRYPSSQLGEMSLEEHSQCECRPKKRESAVKPDRVSTPHHRPQPRSVPGWDPAPGAPSPADITHPTPAPGPSAHAAPSAASALTPGPAAAAADAAASSVVKGGA</sequence>
<evidence type="ECO:0000313" key="14">
    <source>
        <dbReference type="Proteomes" id="UP000694728"/>
    </source>
</evidence>
<evidence type="ECO:0000259" key="12">
    <source>
        <dbReference type="PROSITE" id="PS50278"/>
    </source>
</evidence>
<dbReference type="InterPro" id="IPR023581">
    <property type="entry name" value="PD_growth_factor_CS"/>
</dbReference>
<evidence type="ECO:0000256" key="8">
    <source>
        <dbReference type="ARBA" id="ARBA00070955"/>
    </source>
</evidence>
<dbReference type="SMART" id="SM00141">
    <property type="entry name" value="PDGF"/>
    <property type="match status" value="1"/>
</dbReference>
<dbReference type="Proteomes" id="UP000694728">
    <property type="component" value="Unplaced"/>
</dbReference>
<feature type="domain" description="Platelet-derived growth factor (PDGF) family profile" evidence="12">
    <location>
        <begin position="343"/>
        <end position="438"/>
    </location>
</feature>
<evidence type="ECO:0000313" key="13">
    <source>
        <dbReference type="Ensembl" id="ENSSSCP00045035162.1"/>
    </source>
</evidence>
<evidence type="ECO:0000256" key="4">
    <source>
        <dbReference type="ARBA" id="ARBA00023030"/>
    </source>
</evidence>
<evidence type="ECO:0000256" key="10">
    <source>
        <dbReference type="RuleBase" id="RU003818"/>
    </source>
</evidence>
<comment type="subunit">
    <text evidence="7">Homodimer; disulfide-linked. Can also form heterodimer with VEGF.</text>
</comment>
<dbReference type="GO" id="GO:0016020">
    <property type="term" value="C:membrane"/>
    <property type="evidence" value="ECO:0007669"/>
    <property type="project" value="InterPro"/>
</dbReference>
<evidence type="ECO:0000256" key="3">
    <source>
        <dbReference type="ARBA" id="ARBA00022525"/>
    </source>
</evidence>
<dbReference type="InterPro" id="IPR050507">
    <property type="entry name" value="PDGF/VEGF_growth_factor"/>
</dbReference>
<feature type="compositionally biased region" description="Basic and acidic residues" evidence="11">
    <location>
        <begin position="431"/>
        <end position="448"/>
    </location>
</feature>
<dbReference type="PROSITE" id="PS50278">
    <property type="entry name" value="PDGF_2"/>
    <property type="match status" value="1"/>
</dbReference>
<dbReference type="InterPro" id="IPR000072">
    <property type="entry name" value="PDGF/VEGF_dom"/>
</dbReference>
<accession>A0A8D1IH95</accession>
<protein>
    <recommendedName>
        <fullName evidence="8">Vascular endothelial growth factor B</fullName>
    </recommendedName>
    <alternativeName>
        <fullName evidence="9">VEGF-related factor</fullName>
    </alternativeName>
</protein>
<dbReference type="PANTHER" id="PTHR12025:SF12">
    <property type="entry name" value="VASCULAR ENDOTHELIAL GROWTH FACTOR B"/>
    <property type="match status" value="1"/>
</dbReference>
<evidence type="ECO:0000256" key="5">
    <source>
        <dbReference type="ARBA" id="ARBA00023157"/>
    </source>
</evidence>